<proteinExistence type="predicted"/>
<accession>A0AAE0YY70</accession>
<comment type="caution">
    <text evidence="1">The sequence shown here is derived from an EMBL/GenBank/DDBJ whole genome shotgun (WGS) entry which is preliminary data.</text>
</comment>
<gene>
    <name evidence="1" type="ORF">RRG08_062590</name>
</gene>
<organism evidence="1 2">
    <name type="scientific">Elysia crispata</name>
    <name type="common">lettuce slug</name>
    <dbReference type="NCBI Taxonomy" id="231223"/>
    <lineage>
        <taxon>Eukaryota</taxon>
        <taxon>Metazoa</taxon>
        <taxon>Spiralia</taxon>
        <taxon>Lophotrochozoa</taxon>
        <taxon>Mollusca</taxon>
        <taxon>Gastropoda</taxon>
        <taxon>Heterobranchia</taxon>
        <taxon>Euthyneura</taxon>
        <taxon>Panpulmonata</taxon>
        <taxon>Sacoglossa</taxon>
        <taxon>Placobranchoidea</taxon>
        <taxon>Plakobranchidae</taxon>
        <taxon>Elysia</taxon>
    </lineage>
</organism>
<keyword evidence="2" id="KW-1185">Reference proteome</keyword>
<evidence type="ECO:0000313" key="2">
    <source>
        <dbReference type="Proteomes" id="UP001283361"/>
    </source>
</evidence>
<reference evidence="1" key="1">
    <citation type="journal article" date="2023" name="G3 (Bethesda)">
        <title>A reference genome for the long-term kleptoplast-retaining sea slug Elysia crispata morphotype clarki.</title>
        <authorList>
            <person name="Eastman K.E."/>
            <person name="Pendleton A.L."/>
            <person name="Shaikh M.A."/>
            <person name="Suttiyut T."/>
            <person name="Ogas R."/>
            <person name="Tomko P."/>
            <person name="Gavelis G."/>
            <person name="Widhalm J.R."/>
            <person name="Wisecaver J.H."/>
        </authorList>
    </citation>
    <scope>NUCLEOTIDE SEQUENCE</scope>
    <source>
        <strain evidence="1">ECLA1</strain>
    </source>
</reference>
<dbReference type="EMBL" id="JAWDGP010005120">
    <property type="protein sequence ID" value="KAK3759443.1"/>
    <property type="molecule type" value="Genomic_DNA"/>
</dbReference>
<evidence type="ECO:0000313" key="1">
    <source>
        <dbReference type="EMBL" id="KAK3759443.1"/>
    </source>
</evidence>
<dbReference type="AlphaFoldDB" id="A0AAE0YY70"/>
<protein>
    <submittedName>
        <fullName evidence="1">Uncharacterized protein</fullName>
    </submittedName>
</protein>
<dbReference type="Proteomes" id="UP001283361">
    <property type="component" value="Unassembled WGS sequence"/>
</dbReference>
<sequence>MPAVAADRTTDMIDPEVEELEDDITWPTVNDGIRGKCRTVFTQLFMVTASQLKQAVRNISQHAARGRGYGGGHVVSTQHQALTLSAKKKCVFVATQAFKVSQELTQERTQVAQASLIFLFKDKIN</sequence>
<name>A0AAE0YY70_9GAST</name>